<proteinExistence type="predicted"/>
<dbReference type="Proteomes" id="UP000177190">
    <property type="component" value="Unassembled WGS sequence"/>
</dbReference>
<keyword evidence="1" id="KW-0472">Membrane</keyword>
<organism evidence="2 3">
    <name type="scientific">Candidatus Staskawiczbacteria bacterium RIFCSPHIGHO2_01_FULL_36_16</name>
    <dbReference type="NCBI Taxonomy" id="1802200"/>
    <lineage>
        <taxon>Bacteria</taxon>
        <taxon>Candidatus Staskawicziibacteriota</taxon>
    </lineage>
</organism>
<evidence type="ECO:0000313" key="3">
    <source>
        <dbReference type="Proteomes" id="UP000177190"/>
    </source>
</evidence>
<sequence>MDFGAIFQIRNRKSWWMDVIFYFTISLLIAVVFCYLIFIVKNNIQRTQIKEEEDKIESVASGQQKSDENEVILYQKKIGDFVGLLKNHEFASHAFIFMEQHTLPDVWFERISIDEGNASLQLSGETDNMESLSRQVAVFEKNEYVKSIGLLNSSLGESAMVSFNLSLALDSKIFSYTSDAENQPDDEAIGQTQLLEPR</sequence>
<dbReference type="AlphaFoldDB" id="A0A1G2HQY6"/>
<evidence type="ECO:0000256" key="1">
    <source>
        <dbReference type="SAM" id="Phobius"/>
    </source>
</evidence>
<reference evidence="2 3" key="1">
    <citation type="journal article" date="2016" name="Nat. Commun.">
        <title>Thousands of microbial genomes shed light on interconnected biogeochemical processes in an aquifer system.</title>
        <authorList>
            <person name="Anantharaman K."/>
            <person name="Brown C.T."/>
            <person name="Hug L.A."/>
            <person name="Sharon I."/>
            <person name="Castelle C.J."/>
            <person name="Probst A.J."/>
            <person name="Thomas B.C."/>
            <person name="Singh A."/>
            <person name="Wilkins M.J."/>
            <person name="Karaoz U."/>
            <person name="Brodie E.L."/>
            <person name="Williams K.H."/>
            <person name="Hubbard S.S."/>
            <person name="Banfield J.F."/>
        </authorList>
    </citation>
    <scope>NUCLEOTIDE SEQUENCE [LARGE SCALE GENOMIC DNA]</scope>
</reference>
<dbReference type="STRING" id="1802200.A2812_02530"/>
<name>A0A1G2HQY6_9BACT</name>
<accession>A0A1G2HQY6</accession>
<keyword evidence="1" id="KW-0812">Transmembrane</keyword>
<gene>
    <name evidence="2" type="ORF">A2812_02530</name>
</gene>
<comment type="caution">
    <text evidence="2">The sequence shown here is derived from an EMBL/GenBank/DDBJ whole genome shotgun (WGS) entry which is preliminary data.</text>
</comment>
<feature type="transmembrane region" description="Helical" evidence="1">
    <location>
        <begin position="20"/>
        <end position="40"/>
    </location>
</feature>
<evidence type="ECO:0000313" key="2">
    <source>
        <dbReference type="EMBL" id="OGZ64897.1"/>
    </source>
</evidence>
<evidence type="ECO:0008006" key="4">
    <source>
        <dbReference type="Google" id="ProtNLM"/>
    </source>
</evidence>
<dbReference type="EMBL" id="MHOM01000018">
    <property type="protein sequence ID" value="OGZ64897.1"/>
    <property type="molecule type" value="Genomic_DNA"/>
</dbReference>
<keyword evidence="1" id="KW-1133">Transmembrane helix</keyword>
<protein>
    <recommendedName>
        <fullName evidence="4">PilN domain-containing protein</fullName>
    </recommendedName>
</protein>